<dbReference type="RefSeq" id="WP_386835767.1">
    <property type="nucleotide sequence ID" value="NZ_JBHUNP010000005.1"/>
</dbReference>
<protein>
    <recommendedName>
        <fullName evidence="3">Adenylosuccinate lyase</fullName>
    </recommendedName>
</protein>
<organism evidence="1 2">
    <name type="scientific">Devosia albogilva</name>
    <dbReference type="NCBI Taxonomy" id="429726"/>
    <lineage>
        <taxon>Bacteria</taxon>
        <taxon>Pseudomonadati</taxon>
        <taxon>Pseudomonadota</taxon>
        <taxon>Alphaproteobacteria</taxon>
        <taxon>Hyphomicrobiales</taxon>
        <taxon>Devosiaceae</taxon>
        <taxon>Devosia</taxon>
    </lineage>
</organism>
<evidence type="ECO:0008006" key="3">
    <source>
        <dbReference type="Google" id="ProtNLM"/>
    </source>
</evidence>
<comment type="caution">
    <text evidence="1">The sequence shown here is derived from an EMBL/GenBank/DDBJ whole genome shotgun (WGS) entry which is preliminary data.</text>
</comment>
<sequence length="46" mass="5033">MNFVNGDELAQVPADERARLAELTPATYTGNADEQAKQINDLISKI</sequence>
<name>A0ABW5QR99_9HYPH</name>
<accession>A0ABW5QR99</accession>
<evidence type="ECO:0000313" key="1">
    <source>
        <dbReference type="EMBL" id="MFD2649969.1"/>
    </source>
</evidence>
<reference evidence="2" key="1">
    <citation type="journal article" date="2019" name="Int. J. Syst. Evol. Microbiol.">
        <title>The Global Catalogue of Microorganisms (GCM) 10K type strain sequencing project: providing services to taxonomists for standard genome sequencing and annotation.</title>
        <authorList>
            <consortium name="The Broad Institute Genomics Platform"/>
            <consortium name="The Broad Institute Genome Sequencing Center for Infectious Disease"/>
            <person name="Wu L."/>
            <person name="Ma J."/>
        </authorList>
    </citation>
    <scope>NUCLEOTIDE SEQUENCE [LARGE SCALE GENOMIC DNA]</scope>
    <source>
        <strain evidence="2">CCM 7427</strain>
    </source>
</reference>
<keyword evidence="2" id="KW-1185">Reference proteome</keyword>
<dbReference type="Proteomes" id="UP001597521">
    <property type="component" value="Unassembled WGS sequence"/>
</dbReference>
<proteinExistence type="predicted"/>
<gene>
    <name evidence="1" type="ORF">ACFSX5_19505</name>
</gene>
<dbReference type="EMBL" id="JBHUNP010000005">
    <property type="protein sequence ID" value="MFD2649969.1"/>
    <property type="molecule type" value="Genomic_DNA"/>
</dbReference>
<evidence type="ECO:0000313" key="2">
    <source>
        <dbReference type="Proteomes" id="UP001597521"/>
    </source>
</evidence>